<dbReference type="HOGENOM" id="CLU_2185620_0_0_1"/>
<proteinExistence type="predicted"/>
<evidence type="ECO:0000313" key="1">
    <source>
        <dbReference type="EMBL" id="KIJ27468.1"/>
    </source>
</evidence>
<accession>A0A0C9TE06</accession>
<dbReference type="AlphaFoldDB" id="A0A0C9TE06"/>
<gene>
    <name evidence="1" type="ORF">M422DRAFT_37764</name>
</gene>
<keyword evidence="2" id="KW-1185">Reference proteome</keyword>
<sequence length="109" mass="12642">MPQPAGLSVVVNDCVAPFLLGEDMVVSLGTREDWRAEPFEDEEAMLEWVGWCNAWVWVQLANAVENKSRFCVIWIEIRLGFASLHRVRLPFESLYLHSSDHLHPYSQWI</sequence>
<reference evidence="1 2" key="1">
    <citation type="submission" date="2014-06" db="EMBL/GenBank/DDBJ databases">
        <title>Evolutionary Origins and Diversification of the Mycorrhizal Mutualists.</title>
        <authorList>
            <consortium name="DOE Joint Genome Institute"/>
            <consortium name="Mycorrhizal Genomics Consortium"/>
            <person name="Kohler A."/>
            <person name="Kuo A."/>
            <person name="Nagy L.G."/>
            <person name="Floudas D."/>
            <person name="Copeland A."/>
            <person name="Barry K.W."/>
            <person name="Cichocki N."/>
            <person name="Veneault-Fourrey C."/>
            <person name="LaButti K."/>
            <person name="Lindquist E.A."/>
            <person name="Lipzen A."/>
            <person name="Lundell T."/>
            <person name="Morin E."/>
            <person name="Murat C."/>
            <person name="Riley R."/>
            <person name="Ohm R."/>
            <person name="Sun H."/>
            <person name="Tunlid A."/>
            <person name="Henrissat B."/>
            <person name="Grigoriev I.V."/>
            <person name="Hibbett D.S."/>
            <person name="Martin F."/>
        </authorList>
    </citation>
    <scope>NUCLEOTIDE SEQUENCE [LARGE SCALE GENOMIC DNA]</scope>
    <source>
        <strain evidence="1 2">SS14</strain>
    </source>
</reference>
<dbReference type="Proteomes" id="UP000054279">
    <property type="component" value="Unassembled WGS sequence"/>
</dbReference>
<organism evidence="1 2">
    <name type="scientific">Sphaerobolus stellatus (strain SS14)</name>
    <dbReference type="NCBI Taxonomy" id="990650"/>
    <lineage>
        <taxon>Eukaryota</taxon>
        <taxon>Fungi</taxon>
        <taxon>Dikarya</taxon>
        <taxon>Basidiomycota</taxon>
        <taxon>Agaricomycotina</taxon>
        <taxon>Agaricomycetes</taxon>
        <taxon>Phallomycetidae</taxon>
        <taxon>Geastrales</taxon>
        <taxon>Sphaerobolaceae</taxon>
        <taxon>Sphaerobolus</taxon>
    </lineage>
</organism>
<protein>
    <submittedName>
        <fullName evidence="1">Uncharacterized protein</fullName>
    </submittedName>
</protein>
<name>A0A0C9TE06_SPHS4</name>
<evidence type="ECO:0000313" key="2">
    <source>
        <dbReference type="Proteomes" id="UP000054279"/>
    </source>
</evidence>
<dbReference type="EMBL" id="KN837335">
    <property type="protein sequence ID" value="KIJ27468.1"/>
    <property type="molecule type" value="Genomic_DNA"/>
</dbReference>